<proteinExistence type="predicted"/>
<comment type="caution">
    <text evidence="1">The sequence shown here is derived from an EMBL/GenBank/DDBJ whole genome shotgun (WGS) entry which is preliminary data.</text>
</comment>
<dbReference type="Proteomes" id="UP000824160">
    <property type="component" value="Unassembled WGS sequence"/>
</dbReference>
<name>A0A9D1H4U7_9FIRM</name>
<protein>
    <submittedName>
        <fullName evidence="1">Uncharacterized protein</fullName>
    </submittedName>
</protein>
<reference evidence="1" key="1">
    <citation type="submission" date="2020-10" db="EMBL/GenBank/DDBJ databases">
        <authorList>
            <person name="Gilroy R."/>
        </authorList>
    </citation>
    <scope>NUCLEOTIDE SEQUENCE</scope>
    <source>
        <strain evidence="1">ChiBcec7-5410</strain>
    </source>
</reference>
<organism evidence="1 2">
    <name type="scientific">Candidatus Faecivivens stercoripullorum</name>
    <dbReference type="NCBI Taxonomy" id="2840805"/>
    <lineage>
        <taxon>Bacteria</taxon>
        <taxon>Bacillati</taxon>
        <taxon>Bacillota</taxon>
        <taxon>Clostridia</taxon>
        <taxon>Eubacteriales</taxon>
        <taxon>Oscillospiraceae</taxon>
        <taxon>Oscillospiraceae incertae sedis</taxon>
        <taxon>Candidatus Faecivivens</taxon>
    </lineage>
</organism>
<accession>A0A9D1H4U7</accession>
<dbReference type="AlphaFoldDB" id="A0A9D1H4U7"/>
<dbReference type="EMBL" id="DVLW01000018">
    <property type="protein sequence ID" value="HIT93668.1"/>
    <property type="molecule type" value="Genomic_DNA"/>
</dbReference>
<evidence type="ECO:0000313" key="1">
    <source>
        <dbReference type="EMBL" id="HIT93668.1"/>
    </source>
</evidence>
<reference evidence="1" key="2">
    <citation type="journal article" date="2021" name="PeerJ">
        <title>Extensive microbial diversity within the chicken gut microbiome revealed by metagenomics and culture.</title>
        <authorList>
            <person name="Gilroy R."/>
            <person name="Ravi A."/>
            <person name="Getino M."/>
            <person name="Pursley I."/>
            <person name="Horton D.L."/>
            <person name="Alikhan N.F."/>
            <person name="Baker D."/>
            <person name="Gharbi K."/>
            <person name="Hall N."/>
            <person name="Watson M."/>
            <person name="Adriaenssens E.M."/>
            <person name="Foster-Nyarko E."/>
            <person name="Jarju S."/>
            <person name="Secka A."/>
            <person name="Antonio M."/>
            <person name="Oren A."/>
            <person name="Chaudhuri R.R."/>
            <person name="La Ragione R."/>
            <person name="Hildebrand F."/>
            <person name="Pallen M.J."/>
        </authorList>
    </citation>
    <scope>NUCLEOTIDE SEQUENCE</scope>
    <source>
        <strain evidence="1">ChiBcec7-5410</strain>
    </source>
</reference>
<evidence type="ECO:0000313" key="2">
    <source>
        <dbReference type="Proteomes" id="UP000824160"/>
    </source>
</evidence>
<gene>
    <name evidence="1" type="ORF">IAC43_00630</name>
</gene>
<sequence length="510" mass="57967">MGKFYQRFLKTGIDLAPLGIMRRDTDEVYFCTPKGASVIGWTGCDGIHYCFVRGFGEKVFAVSPMNGGSDCVHPVAENFEDFLRLLMACGSESAIEQAWQWSREQFVAFLQENPPSDEAKAVSALIAEKLRLEPMSDPWDYIMQVQKAFDYTRIPYSEEYYDEDMNPDMMPEPKEWKVYFDGNFWGHSGRDKEGEEITVGKSFEWNGREWLIPAVYSCAKGLVVDFCMKASAEEIRAFLEKWRIDSQSEEERKFSQEEQMLIDLDNPLNVDISPEVVVNGQKLKGSHGCGTFYNPVMAQAMGDESVRIADYYQLDKNDGWMLARRSFEWVTSRKPAIKELSVTMRQYPRNIPGPHFVANNPGDTFTFDCPVTGKQHTLTVVDVRSEEVSSEHDFMPGYEFPSHYRLMSYTITPEIPDRTVNVFDCVQSDQPRRIESVPPENPYEPQATHCCVMGIIGGADGPVAITVGVPEEAKVQAACSAVHFEPVEKVEWRLTFREEPCAEMTVELLG</sequence>